<protein>
    <submittedName>
        <fullName evidence="1">N-acetylglucosaminyl-diphospho-decaprenol L-rhamnosyltransferase</fullName>
        <ecNumber evidence="1">2.4.1.289</ecNumber>
    </submittedName>
</protein>
<evidence type="ECO:0000313" key="1">
    <source>
        <dbReference type="EMBL" id="TWT87503.1"/>
    </source>
</evidence>
<dbReference type="GO" id="GO:0102096">
    <property type="term" value="F:decaprenyl-N-acetyl-alpha-D-glucosaminyl-pyrophosphate:dTDP-alpha-L-rhamnose rhamnosyltransferase activity"/>
    <property type="evidence" value="ECO:0007669"/>
    <property type="project" value="UniProtKB-EC"/>
</dbReference>
<dbReference type="PANTHER" id="PTHR43179:SF7">
    <property type="entry name" value="RHAMNOSYLTRANSFERASE WBBL"/>
    <property type="match status" value="1"/>
</dbReference>
<comment type="caution">
    <text evidence="1">The sequence shown here is derived from an EMBL/GenBank/DDBJ whole genome shotgun (WGS) entry which is preliminary data.</text>
</comment>
<dbReference type="OrthoDB" id="9771846at2"/>
<dbReference type="Pfam" id="PF13641">
    <property type="entry name" value="Glyco_tranf_2_3"/>
    <property type="match status" value="1"/>
</dbReference>
<sequence>MHLLIVLVNYHGSRLTTDCLRSLKPELEALPEAHVALCENGSGDEETQRLREAINELGLAERVTLTAISPNRGFTGGNNAVIRPAMEGPTPPDAVFLLNNDTVVLPGAIQKLVAFMRQRPEVGLCGSRLEYPDGESQRAARRVLNAVNEFESRLRLGVASRALSPWVIAPPDREEPHECGWVPGAALLVRRNVIEKVGLLDEDLFTYFDDVDYCLRAKRAGWTTWYVPESRIVHLVGQTTGITDTVAKPKRVARYWFLARRHYFLKNFGVAHATVADAAAIAGQCLWRLRTRLTNRVDNDPPYMLSDLIRNSVFVTGFRIRPVPNPALADRLRPDTSPS</sequence>
<keyword evidence="1" id="KW-0328">Glycosyltransferase</keyword>
<keyword evidence="2" id="KW-1185">Reference proteome</keyword>
<dbReference type="AlphaFoldDB" id="A0A5C5ZM40"/>
<organism evidence="1 2">
    <name type="scientific">Pseudobythopirellula maris</name>
    <dbReference type="NCBI Taxonomy" id="2527991"/>
    <lineage>
        <taxon>Bacteria</taxon>
        <taxon>Pseudomonadati</taxon>
        <taxon>Planctomycetota</taxon>
        <taxon>Planctomycetia</taxon>
        <taxon>Pirellulales</taxon>
        <taxon>Lacipirellulaceae</taxon>
        <taxon>Pseudobythopirellula</taxon>
    </lineage>
</organism>
<dbReference type="CDD" id="cd04186">
    <property type="entry name" value="GT_2_like_c"/>
    <property type="match status" value="1"/>
</dbReference>
<evidence type="ECO:0000313" key="2">
    <source>
        <dbReference type="Proteomes" id="UP000315440"/>
    </source>
</evidence>
<dbReference type="EC" id="2.4.1.289" evidence="1"/>
<reference evidence="1 2" key="1">
    <citation type="submission" date="2019-02" db="EMBL/GenBank/DDBJ databases">
        <title>Deep-cultivation of Planctomycetes and their phenomic and genomic characterization uncovers novel biology.</title>
        <authorList>
            <person name="Wiegand S."/>
            <person name="Jogler M."/>
            <person name="Boedeker C."/>
            <person name="Pinto D."/>
            <person name="Vollmers J."/>
            <person name="Rivas-Marin E."/>
            <person name="Kohn T."/>
            <person name="Peeters S.H."/>
            <person name="Heuer A."/>
            <person name="Rast P."/>
            <person name="Oberbeckmann S."/>
            <person name="Bunk B."/>
            <person name="Jeske O."/>
            <person name="Meyerdierks A."/>
            <person name="Storesund J.E."/>
            <person name="Kallscheuer N."/>
            <person name="Luecker S."/>
            <person name="Lage O.M."/>
            <person name="Pohl T."/>
            <person name="Merkel B.J."/>
            <person name="Hornburger P."/>
            <person name="Mueller R.-W."/>
            <person name="Bruemmer F."/>
            <person name="Labrenz M."/>
            <person name="Spormann A.M."/>
            <person name="Op Den Camp H."/>
            <person name="Overmann J."/>
            <person name="Amann R."/>
            <person name="Jetten M.S.M."/>
            <person name="Mascher T."/>
            <person name="Medema M.H."/>
            <person name="Devos D.P."/>
            <person name="Kaster A.-K."/>
            <person name="Ovreas L."/>
            <person name="Rohde M."/>
            <person name="Galperin M.Y."/>
            <person name="Jogler C."/>
        </authorList>
    </citation>
    <scope>NUCLEOTIDE SEQUENCE [LARGE SCALE GENOMIC DNA]</scope>
    <source>
        <strain evidence="1 2">Mal64</strain>
    </source>
</reference>
<keyword evidence="1" id="KW-0808">Transferase</keyword>
<dbReference type="RefSeq" id="WP_146401696.1">
    <property type="nucleotide sequence ID" value="NZ_SJPQ01000003.1"/>
</dbReference>
<dbReference type="EMBL" id="SJPQ01000003">
    <property type="protein sequence ID" value="TWT87503.1"/>
    <property type="molecule type" value="Genomic_DNA"/>
</dbReference>
<dbReference type="PANTHER" id="PTHR43179">
    <property type="entry name" value="RHAMNOSYLTRANSFERASE WBBL"/>
    <property type="match status" value="1"/>
</dbReference>
<dbReference type="SUPFAM" id="SSF53448">
    <property type="entry name" value="Nucleotide-diphospho-sugar transferases"/>
    <property type="match status" value="1"/>
</dbReference>
<gene>
    <name evidence="1" type="primary">wbbL_2</name>
    <name evidence="1" type="ORF">Mal64_30440</name>
</gene>
<dbReference type="InterPro" id="IPR029044">
    <property type="entry name" value="Nucleotide-diphossugar_trans"/>
</dbReference>
<accession>A0A5C5ZM40</accession>
<dbReference type="Gene3D" id="3.90.550.10">
    <property type="entry name" value="Spore Coat Polysaccharide Biosynthesis Protein SpsA, Chain A"/>
    <property type="match status" value="1"/>
</dbReference>
<name>A0A5C5ZM40_9BACT</name>
<proteinExistence type="predicted"/>
<dbReference type="Proteomes" id="UP000315440">
    <property type="component" value="Unassembled WGS sequence"/>
</dbReference>